<dbReference type="PIRSF" id="PIRSF000241">
    <property type="entry name" value="Urate_oxidase"/>
    <property type="match status" value="1"/>
</dbReference>
<dbReference type="EC" id="1.7.3.3" evidence="5 6"/>
<name>A0ABU7RZQ3_9ACTN</name>
<evidence type="ECO:0000256" key="4">
    <source>
        <dbReference type="ARBA" id="ARBA00023002"/>
    </source>
</evidence>
<evidence type="ECO:0000256" key="2">
    <source>
        <dbReference type="ARBA" id="ARBA00009760"/>
    </source>
</evidence>
<proteinExistence type="inferred from homology"/>
<keyword evidence="9" id="KW-1185">Reference proteome</keyword>
<dbReference type="PRINTS" id="PR00093">
    <property type="entry name" value="URICASE"/>
</dbReference>
<dbReference type="EMBL" id="JAZGQK010000024">
    <property type="protein sequence ID" value="MEE6262018.1"/>
    <property type="molecule type" value="Genomic_DNA"/>
</dbReference>
<evidence type="ECO:0000256" key="3">
    <source>
        <dbReference type="ARBA" id="ARBA00022631"/>
    </source>
</evidence>
<comment type="similarity">
    <text evidence="2 5 6">Belongs to the uricase family.</text>
</comment>
<reference evidence="8 9" key="1">
    <citation type="submission" date="2024-01" db="EMBL/GenBank/DDBJ databases">
        <title>Genome insights into Plantactinospora sonchi sp. nov.</title>
        <authorList>
            <person name="Wang L."/>
        </authorList>
    </citation>
    <scope>NUCLEOTIDE SEQUENCE [LARGE SCALE GENOMIC DNA]</scope>
    <source>
        <strain evidence="8 9">NEAU-QY2</strain>
    </source>
</reference>
<keyword evidence="4 5" id="KW-0560">Oxidoreductase</keyword>
<gene>
    <name evidence="8" type="primary">pucL</name>
    <name evidence="8" type="ORF">V1633_26380</name>
</gene>
<comment type="function">
    <text evidence="5 6">Catalyzes the oxidation of uric acid to 5-hydroxyisourate, which is further processed to form (S)-allantoin.</text>
</comment>
<evidence type="ECO:0000256" key="6">
    <source>
        <dbReference type="RuleBase" id="RU004455"/>
    </source>
</evidence>
<accession>A0ABU7RZQ3</accession>
<feature type="region of interest" description="Disordered" evidence="7">
    <location>
        <begin position="272"/>
        <end position="296"/>
    </location>
</feature>
<evidence type="ECO:0000313" key="8">
    <source>
        <dbReference type="EMBL" id="MEE6262018.1"/>
    </source>
</evidence>
<dbReference type="NCBIfam" id="TIGR03383">
    <property type="entry name" value="urate_oxi"/>
    <property type="match status" value="1"/>
</dbReference>
<dbReference type="Pfam" id="PF01014">
    <property type="entry name" value="Uricase"/>
    <property type="match status" value="2"/>
</dbReference>
<keyword evidence="3 5" id="KW-0659">Purine metabolism</keyword>
<dbReference type="Proteomes" id="UP001332243">
    <property type="component" value="Unassembled WGS sequence"/>
</dbReference>
<dbReference type="PANTHER" id="PTHR42874:SF1">
    <property type="entry name" value="URICASE"/>
    <property type="match status" value="1"/>
</dbReference>
<evidence type="ECO:0000313" key="9">
    <source>
        <dbReference type="Proteomes" id="UP001332243"/>
    </source>
</evidence>
<dbReference type="SUPFAM" id="SSF55620">
    <property type="entry name" value="Tetrahydrobiopterin biosynthesis enzymes-like"/>
    <property type="match status" value="2"/>
</dbReference>
<comment type="catalytic activity">
    <reaction evidence="5 6">
        <text>urate + O2 + H2O = 5-hydroxyisourate + H2O2</text>
        <dbReference type="Rhea" id="RHEA:21368"/>
        <dbReference type="ChEBI" id="CHEBI:15377"/>
        <dbReference type="ChEBI" id="CHEBI:15379"/>
        <dbReference type="ChEBI" id="CHEBI:16240"/>
        <dbReference type="ChEBI" id="CHEBI:17775"/>
        <dbReference type="ChEBI" id="CHEBI:18072"/>
        <dbReference type="EC" id="1.7.3.3"/>
    </reaction>
</comment>
<dbReference type="RefSeq" id="WP_331217093.1">
    <property type="nucleotide sequence ID" value="NZ_JAZGQK010000024.1"/>
</dbReference>
<dbReference type="PANTHER" id="PTHR42874">
    <property type="entry name" value="URICASE"/>
    <property type="match status" value="1"/>
</dbReference>
<sequence>MRIVLGANQYGKAEVRLVRVDRTVPRHDLRDLTVGVTLAGDLTDTHLTGDNSRVLPTDSQKNTVYAFARRYGVDQVEDFGLRLARHFVDSQPAITRARVTLAEHGWRRLGPHSFARDGAQTRTATVTVSGAETVVESGLTGLVLLNSTGSEFAGYVRDPYTTLPETDDRVLATEVEASWRYDAPSLGRDWAGSYAGVRSALVGAFVETYSRSLQQTLYAMGHRVLDTRPEVAEVRLALPNRHHLLVDLTPFGLDNPGEVFVATDRPYGLIEGTVTRAPAEKSDPPPDAAGPADGED</sequence>
<dbReference type="InterPro" id="IPR002042">
    <property type="entry name" value="Uricase"/>
</dbReference>
<dbReference type="Gene3D" id="3.10.270.10">
    <property type="entry name" value="Urate Oxidase"/>
    <property type="match status" value="1"/>
</dbReference>
<comment type="caution">
    <text evidence="8">The sequence shown here is derived from an EMBL/GenBank/DDBJ whole genome shotgun (WGS) entry which is preliminary data.</text>
</comment>
<evidence type="ECO:0000256" key="7">
    <source>
        <dbReference type="SAM" id="MobiDB-lite"/>
    </source>
</evidence>
<evidence type="ECO:0000256" key="5">
    <source>
        <dbReference type="PIRNR" id="PIRNR000241"/>
    </source>
</evidence>
<evidence type="ECO:0000256" key="1">
    <source>
        <dbReference type="ARBA" id="ARBA00004831"/>
    </source>
</evidence>
<organism evidence="8 9">
    <name type="scientific">Plantactinospora sonchi</name>
    <dbReference type="NCBI Taxonomy" id="1544735"/>
    <lineage>
        <taxon>Bacteria</taxon>
        <taxon>Bacillati</taxon>
        <taxon>Actinomycetota</taxon>
        <taxon>Actinomycetes</taxon>
        <taxon>Micromonosporales</taxon>
        <taxon>Micromonosporaceae</taxon>
        <taxon>Plantactinospora</taxon>
    </lineage>
</organism>
<comment type="pathway">
    <text evidence="1 5">Purine metabolism; urate degradation; (S)-allantoin from urate: step 1/3.</text>
</comment>
<protein>
    <recommendedName>
        <fullName evidence="5 6">Uricase</fullName>
        <ecNumber evidence="5 6">1.7.3.3</ecNumber>
    </recommendedName>
    <alternativeName>
        <fullName evidence="5">Urate oxidase</fullName>
    </alternativeName>
</protein>